<dbReference type="PANTHER" id="PTHR46797">
    <property type="entry name" value="HTH-TYPE TRANSCRIPTIONAL REGULATOR"/>
    <property type="match status" value="1"/>
</dbReference>
<evidence type="ECO:0000259" key="5">
    <source>
        <dbReference type="PROSITE" id="PS50943"/>
    </source>
</evidence>
<dbReference type="InterPro" id="IPR050807">
    <property type="entry name" value="TransReg_Diox_bact_type"/>
</dbReference>
<evidence type="ECO:0000256" key="3">
    <source>
        <dbReference type="ARBA" id="ARBA00023163"/>
    </source>
</evidence>
<dbReference type="Pfam" id="PF01381">
    <property type="entry name" value="HTH_3"/>
    <property type="match status" value="1"/>
</dbReference>
<proteinExistence type="predicted"/>
<evidence type="ECO:0000256" key="4">
    <source>
        <dbReference type="SAM" id="MobiDB-lite"/>
    </source>
</evidence>
<organism evidence="6 7">
    <name type="scientific">Paraburkholderia azotifigens</name>
    <dbReference type="NCBI Taxonomy" id="2057004"/>
    <lineage>
        <taxon>Bacteria</taxon>
        <taxon>Pseudomonadati</taxon>
        <taxon>Pseudomonadota</taxon>
        <taxon>Betaproteobacteria</taxon>
        <taxon>Burkholderiales</taxon>
        <taxon>Burkholderiaceae</taxon>
        <taxon>Paraburkholderia</taxon>
    </lineage>
</organism>
<keyword evidence="7" id="KW-1185">Reference proteome</keyword>
<dbReference type="InterPro" id="IPR010982">
    <property type="entry name" value="Lambda_DNA-bd_dom_sf"/>
</dbReference>
<dbReference type="EMBL" id="JAZHGA010000043">
    <property type="protein sequence ID" value="MEM5345201.1"/>
    <property type="molecule type" value="Genomic_DNA"/>
</dbReference>
<dbReference type="InterPro" id="IPR001387">
    <property type="entry name" value="Cro/C1-type_HTH"/>
</dbReference>
<evidence type="ECO:0000256" key="1">
    <source>
        <dbReference type="ARBA" id="ARBA00023015"/>
    </source>
</evidence>
<accession>A0ABU9RDR8</accession>
<dbReference type="CDD" id="cd00093">
    <property type="entry name" value="HTH_XRE"/>
    <property type="match status" value="1"/>
</dbReference>
<evidence type="ECO:0000256" key="2">
    <source>
        <dbReference type="ARBA" id="ARBA00023125"/>
    </source>
</evidence>
<dbReference type="SMART" id="SM00530">
    <property type="entry name" value="HTH_XRE"/>
    <property type="match status" value="1"/>
</dbReference>
<dbReference type="PANTHER" id="PTHR46797:SF23">
    <property type="entry name" value="HTH-TYPE TRANSCRIPTIONAL REGULATOR SUTR"/>
    <property type="match status" value="1"/>
</dbReference>
<sequence>MMLLPHMAENINDRRVQLRTRISTNIKILRGRLGMSQEALADRAGLHRTHISQLERGTLNLGLDTLIVVAAALGVEEVELLAVPTEMPEPVRRGPRRRVPVEANHVPETQADSSEKERNGKSGAKGTRRG</sequence>
<dbReference type="SUPFAM" id="SSF47413">
    <property type="entry name" value="lambda repressor-like DNA-binding domains"/>
    <property type="match status" value="1"/>
</dbReference>
<gene>
    <name evidence="6" type="ORF">V4C56_36955</name>
</gene>
<reference evidence="6 7" key="1">
    <citation type="submission" date="2024-01" db="EMBL/GenBank/DDBJ databases">
        <title>The diversity of rhizobia nodulating Mimosa spp. in eleven states of Brazil covering several biomes is determined by host plant, location, and edaphic factors.</title>
        <authorList>
            <person name="Rouws L."/>
            <person name="Barauna A."/>
            <person name="Beukes C."/>
            <person name="De Faria S.M."/>
            <person name="Gross E."/>
            <person name="Dos Reis Junior F.B."/>
            <person name="Simon M."/>
            <person name="Maluk M."/>
            <person name="Odee D.W."/>
            <person name="Kenicer G."/>
            <person name="Young J.P.W."/>
            <person name="Reis V.M."/>
            <person name="Zilli J."/>
            <person name="James E.K."/>
        </authorList>
    </citation>
    <scope>NUCLEOTIDE SEQUENCE [LARGE SCALE GENOMIC DNA]</scope>
    <source>
        <strain evidence="6 7">JPY530</strain>
    </source>
</reference>
<feature type="region of interest" description="Disordered" evidence="4">
    <location>
        <begin position="86"/>
        <end position="130"/>
    </location>
</feature>
<keyword evidence="1" id="KW-0805">Transcription regulation</keyword>
<keyword evidence="2" id="KW-0238">DNA-binding</keyword>
<name>A0ABU9RDR8_9BURK</name>
<comment type="caution">
    <text evidence="6">The sequence shown here is derived from an EMBL/GenBank/DDBJ whole genome shotgun (WGS) entry which is preliminary data.</text>
</comment>
<evidence type="ECO:0000313" key="6">
    <source>
        <dbReference type="EMBL" id="MEM5345201.1"/>
    </source>
</evidence>
<keyword evidence="3" id="KW-0804">Transcription</keyword>
<evidence type="ECO:0000313" key="7">
    <source>
        <dbReference type="Proteomes" id="UP001481677"/>
    </source>
</evidence>
<dbReference type="Proteomes" id="UP001481677">
    <property type="component" value="Unassembled WGS sequence"/>
</dbReference>
<dbReference type="PROSITE" id="PS50943">
    <property type="entry name" value="HTH_CROC1"/>
    <property type="match status" value="1"/>
</dbReference>
<feature type="domain" description="HTH cro/C1-type" evidence="5">
    <location>
        <begin position="26"/>
        <end position="80"/>
    </location>
</feature>
<dbReference type="RefSeq" id="WP_342959537.1">
    <property type="nucleotide sequence ID" value="NZ_JAZHFZ010000047.1"/>
</dbReference>
<dbReference type="Gene3D" id="1.10.260.40">
    <property type="entry name" value="lambda repressor-like DNA-binding domains"/>
    <property type="match status" value="1"/>
</dbReference>
<protein>
    <submittedName>
        <fullName evidence="6">Helix-turn-helix transcriptional regulator</fullName>
    </submittedName>
</protein>